<accession>A0ACC2PTK3</accession>
<name>A0ACC2PTK3_9HYME</name>
<protein>
    <submittedName>
        <fullName evidence="1">Uncharacterized protein</fullName>
    </submittedName>
</protein>
<keyword evidence="2" id="KW-1185">Reference proteome</keyword>
<evidence type="ECO:0000313" key="2">
    <source>
        <dbReference type="Proteomes" id="UP001239111"/>
    </source>
</evidence>
<organism evidence="1 2">
    <name type="scientific">Eretmocerus hayati</name>
    <dbReference type="NCBI Taxonomy" id="131215"/>
    <lineage>
        <taxon>Eukaryota</taxon>
        <taxon>Metazoa</taxon>
        <taxon>Ecdysozoa</taxon>
        <taxon>Arthropoda</taxon>
        <taxon>Hexapoda</taxon>
        <taxon>Insecta</taxon>
        <taxon>Pterygota</taxon>
        <taxon>Neoptera</taxon>
        <taxon>Endopterygota</taxon>
        <taxon>Hymenoptera</taxon>
        <taxon>Apocrita</taxon>
        <taxon>Proctotrupomorpha</taxon>
        <taxon>Chalcidoidea</taxon>
        <taxon>Aphelinidae</taxon>
        <taxon>Aphelininae</taxon>
        <taxon>Eretmocerus</taxon>
    </lineage>
</organism>
<dbReference type="Proteomes" id="UP001239111">
    <property type="component" value="Chromosome 1"/>
</dbReference>
<sequence length="127" mass="14251">MNKALPREVPFSKLPQTLLLQVSPHASGPPYNNASDLAAGHHIYHNRSAEYRRAIKKSAFSQPTSRTRQERECIVQSAAYYRLPFRHGTLSRNAKKEHHKEEVETAFAALTSAERALGAECSVCLHI</sequence>
<gene>
    <name evidence="1" type="ORF">QAD02_022546</name>
</gene>
<comment type="caution">
    <text evidence="1">The sequence shown here is derived from an EMBL/GenBank/DDBJ whole genome shotgun (WGS) entry which is preliminary data.</text>
</comment>
<dbReference type="EMBL" id="CM056741">
    <property type="protein sequence ID" value="KAJ8686752.1"/>
    <property type="molecule type" value="Genomic_DNA"/>
</dbReference>
<evidence type="ECO:0000313" key="1">
    <source>
        <dbReference type="EMBL" id="KAJ8686752.1"/>
    </source>
</evidence>
<proteinExistence type="predicted"/>
<reference evidence="1" key="1">
    <citation type="submission" date="2023-04" db="EMBL/GenBank/DDBJ databases">
        <title>A chromosome-level genome assembly of the parasitoid wasp Eretmocerus hayati.</title>
        <authorList>
            <person name="Zhong Y."/>
            <person name="Liu S."/>
            <person name="Liu Y."/>
        </authorList>
    </citation>
    <scope>NUCLEOTIDE SEQUENCE</scope>
    <source>
        <strain evidence="1">ZJU_SS_LIU_2023</strain>
    </source>
</reference>